<dbReference type="SUPFAM" id="SSF51445">
    <property type="entry name" value="(Trans)glycosidases"/>
    <property type="match status" value="1"/>
</dbReference>
<dbReference type="Pfam" id="PF00728">
    <property type="entry name" value="Glyco_hydro_20"/>
    <property type="match status" value="1"/>
</dbReference>
<dbReference type="AlphaFoldDB" id="J9FLZ1"/>
<dbReference type="InterPro" id="IPR015883">
    <property type="entry name" value="Glyco_hydro_20_cat"/>
</dbReference>
<sequence length="77" mass="8778">MIPFFENILGSVRKYGKKPILWFELNNEYPPADDYLFPYPQDVVLVSWRGGMTPIGLDLSAERGHNVIMAPGEHCLL</sequence>
<evidence type="ECO:0000256" key="1">
    <source>
        <dbReference type="ARBA" id="ARBA00006285"/>
    </source>
</evidence>
<accession>J9FLZ1</accession>
<reference evidence="4" key="1">
    <citation type="journal article" date="2012" name="PLoS ONE">
        <title>Gene sets for utilization of primary and secondary nutrition supplies in the distal gut of endangered iberian lynx.</title>
        <authorList>
            <person name="Alcaide M."/>
            <person name="Messina E."/>
            <person name="Richter M."/>
            <person name="Bargiela R."/>
            <person name="Peplies J."/>
            <person name="Huws S.A."/>
            <person name="Newbold C.J."/>
            <person name="Golyshin P.N."/>
            <person name="Simon M.A."/>
            <person name="Lopez G."/>
            <person name="Yakimov M.M."/>
            <person name="Ferrer M."/>
        </authorList>
    </citation>
    <scope>NUCLEOTIDE SEQUENCE</scope>
</reference>
<gene>
    <name evidence="4" type="ORF">EVA_21289</name>
</gene>
<dbReference type="InterPro" id="IPR017853">
    <property type="entry name" value="GH"/>
</dbReference>
<dbReference type="GO" id="GO:0005975">
    <property type="term" value="P:carbohydrate metabolic process"/>
    <property type="evidence" value="ECO:0007669"/>
    <property type="project" value="InterPro"/>
</dbReference>
<dbReference type="GO" id="GO:0004563">
    <property type="term" value="F:beta-N-acetylhexosaminidase activity"/>
    <property type="evidence" value="ECO:0007669"/>
    <property type="project" value="UniProtKB-ARBA"/>
</dbReference>
<name>J9FLZ1_9ZZZZ</name>
<dbReference type="Gene3D" id="3.20.20.80">
    <property type="entry name" value="Glycosidases"/>
    <property type="match status" value="1"/>
</dbReference>
<proteinExistence type="inferred from homology"/>
<keyword evidence="2 4" id="KW-0378">Hydrolase</keyword>
<feature type="domain" description="Glycoside hydrolase family 20 catalytic" evidence="3">
    <location>
        <begin position="3"/>
        <end position="75"/>
    </location>
</feature>
<dbReference type="EMBL" id="AMCI01008735">
    <property type="protein sequence ID" value="EJW90607.1"/>
    <property type="molecule type" value="Genomic_DNA"/>
</dbReference>
<evidence type="ECO:0000256" key="2">
    <source>
        <dbReference type="ARBA" id="ARBA00022801"/>
    </source>
</evidence>
<organism evidence="4">
    <name type="scientific">gut metagenome</name>
    <dbReference type="NCBI Taxonomy" id="749906"/>
    <lineage>
        <taxon>unclassified sequences</taxon>
        <taxon>metagenomes</taxon>
        <taxon>organismal metagenomes</taxon>
    </lineage>
</organism>
<evidence type="ECO:0000313" key="4">
    <source>
        <dbReference type="EMBL" id="EJW90607.1"/>
    </source>
</evidence>
<comment type="caution">
    <text evidence="4">The sequence shown here is derived from an EMBL/GenBank/DDBJ whole genome shotgun (WGS) entry which is preliminary data.</text>
</comment>
<comment type="similarity">
    <text evidence="1">Belongs to the glycosyl hydrolase 20 family.</text>
</comment>
<protein>
    <submittedName>
        <fullName evidence="4">Hydrolase exported protein</fullName>
    </submittedName>
</protein>
<evidence type="ECO:0000259" key="3">
    <source>
        <dbReference type="Pfam" id="PF00728"/>
    </source>
</evidence>